<proteinExistence type="predicted"/>
<dbReference type="AlphaFoldDB" id="A0A6G1X274"/>
<protein>
    <submittedName>
        <fullName evidence="2">Alpha/beta hydrolase</fullName>
    </submittedName>
</protein>
<dbReference type="GO" id="GO:0016787">
    <property type="term" value="F:hydrolase activity"/>
    <property type="evidence" value="ECO:0007669"/>
    <property type="project" value="UniProtKB-KW"/>
</dbReference>
<dbReference type="Proteomes" id="UP000480185">
    <property type="component" value="Unassembled WGS sequence"/>
</dbReference>
<evidence type="ECO:0000313" key="2">
    <source>
        <dbReference type="EMBL" id="MRG85042.1"/>
    </source>
</evidence>
<reference evidence="2 3" key="1">
    <citation type="submission" date="2019-11" db="EMBL/GenBank/DDBJ databases">
        <authorList>
            <person name="Li J."/>
        </authorList>
    </citation>
    <scope>NUCLEOTIDE SEQUENCE [LARGE SCALE GENOMIC DNA]</scope>
    <source>
        <strain evidence="2 3">J4</strain>
    </source>
</reference>
<dbReference type="Gene3D" id="3.40.50.1820">
    <property type="entry name" value="alpha/beta hydrolase"/>
    <property type="match status" value="1"/>
</dbReference>
<evidence type="ECO:0000313" key="3">
    <source>
        <dbReference type="Proteomes" id="UP000480185"/>
    </source>
</evidence>
<dbReference type="Pfam" id="PF12146">
    <property type="entry name" value="Hydrolase_4"/>
    <property type="match status" value="1"/>
</dbReference>
<feature type="domain" description="Serine aminopeptidase S33" evidence="1">
    <location>
        <begin position="154"/>
        <end position="281"/>
    </location>
</feature>
<organism evidence="2 3">
    <name type="scientific">Salinibacillus xinjiangensis</name>
    <dbReference type="NCBI Taxonomy" id="1229268"/>
    <lineage>
        <taxon>Bacteria</taxon>
        <taxon>Bacillati</taxon>
        <taxon>Bacillota</taxon>
        <taxon>Bacilli</taxon>
        <taxon>Bacillales</taxon>
        <taxon>Bacillaceae</taxon>
        <taxon>Salinibacillus</taxon>
    </lineage>
</organism>
<dbReference type="InterPro" id="IPR022742">
    <property type="entry name" value="Hydrolase_4"/>
</dbReference>
<dbReference type="EMBL" id="WJNH01000001">
    <property type="protein sequence ID" value="MRG85042.1"/>
    <property type="molecule type" value="Genomic_DNA"/>
</dbReference>
<accession>A0A6G1X274</accession>
<gene>
    <name evidence="2" type="ORF">GH754_01725</name>
</gene>
<keyword evidence="3" id="KW-1185">Reference proteome</keyword>
<name>A0A6G1X274_9BACI</name>
<sequence length="356" mass="41597">MEKERKKVVYEKSSPNTTIQKTLVTARLFEGFWDRWIAHGIKKSVTNLVNHEVKKVYDWVRFFNQFADHHFQQATRYEKHHQTQLAEEHFQLAGLYFNLIYWIFPDRFDEKVTWYKKSLEAFSKADENSRIKRILKTLKIDGKDCVGRVRVPSHPKGSIVIINPMDSSKEELYTYENHFVDLGFATFSFDGPGQGETFTINGLKANRNRWNQFMNKVITLAYETLPQIPVYLFGTSSGASWSIEASQHPYVRKAVAVSPPISNQNSVALPNYFQERMSYILEQDPQMLPETNDLSNCKPVLLVHGNQDVMVKDSDIYELYNRLPSGKKLIEYHHETHCCNGKLTEIREQSVRWFND</sequence>
<evidence type="ECO:0000259" key="1">
    <source>
        <dbReference type="Pfam" id="PF12146"/>
    </source>
</evidence>
<keyword evidence="2" id="KW-0378">Hydrolase</keyword>
<dbReference type="SUPFAM" id="SSF53474">
    <property type="entry name" value="alpha/beta-Hydrolases"/>
    <property type="match status" value="1"/>
</dbReference>
<dbReference type="OrthoDB" id="9808398at2"/>
<comment type="caution">
    <text evidence="2">The sequence shown here is derived from an EMBL/GenBank/DDBJ whole genome shotgun (WGS) entry which is preliminary data.</text>
</comment>
<dbReference type="InterPro" id="IPR029058">
    <property type="entry name" value="AB_hydrolase_fold"/>
</dbReference>